<dbReference type="Pfam" id="PF13238">
    <property type="entry name" value="AAA_18"/>
    <property type="match status" value="1"/>
</dbReference>
<keyword evidence="2" id="KW-1185">Reference proteome</keyword>
<dbReference type="EMBL" id="JBHLZU010000018">
    <property type="protein sequence ID" value="MFB9906331.1"/>
    <property type="molecule type" value="Genomic_DNA"/>
</dbReference>
<evidence type="ECO:0000313" key="1">
    <source>
        <dbReference type="EMBL" id="MFB9906331.1"/>
    </source>
</evidence>
<dbReference type="RefSeq" id="WP_377854465.1">
    <property type="nucleotide sequence ID" value="NZ_JBHLZU010000018.1"/>
</dbReference>
<proteinExistence type="predicted"/>
<comment type="caution">
    <text evidence="1">The sequence shown here is derived from an EMBL/GenBank/DDBJ whole genome shotgun (WGS) entry which is preliminary data.</text>
</comment>
<dbReference type="Gene3D" id="3.40.50.300">
    <property type="entry name" value="P-loop containing nucleotide triphosphate hydrolases"/>
    <property type="match status" value="1"/>
</dbReference>
<dbReference type="InterPro" id="IPR027417">
    <property type="entry name" value="P-loop_NTPase"/>
</dbReference>
<reference evidence="1 2" key="1">
    <citation type="submission" date="2024-09" db="EMBL/GenBank/DDBJ databases">
        <authorList>
            <person name="Sun Q."/>
            <person name="Mori K."/>
        </authorList>
    </citation>
    <scope>NUCLEOTIDE SEQUENCE [LARGE SCALE GENOMIC DNA]</scope>
    <source>
        <strain evidence="1 2">TBRC 7907</strain>
    </source>
</reference>
<dbReference type="SUPFAM" id="SSF52540">
    <property type="entry name" value="P-loop containing nucleoside triphosphate hydrolases"/>
    <property type="match status" value="1"/>
</dbReference>
<protein>
    <submittedName>
        <fullName evidence="1">Zeta toxin family protein</fullName>
    </submittedName>
</protein>
<organism evidence="1 2">
    <name type="scientific">Allokutzneria oryzae</name>
    <dbReference type="NCBI Taxonomy" id="1378989"/>
    <lineage>
        <taxon>Bacteria</taxon>
        <taxon>Bacillati</taxon>
        <taxon>Actinomycetota</taxon>
        <taxon>Actinomycetes</taxon>
        <taxon>Pseudonocardiales</taxon>
        <taxon>Pseudonocardiaceae</taxon>
        <taxon>Allokutzneria</taxon>
    </lineage>
</organism>
<dbReference type="Proteomes" id="UP001589693">
    <property type="component" value="Unassembled WGS sequence"/>
</dbReference>
<gene>
    <name evidence="1" type="ORF">ACFFQA_20535</name>
</gene>
<accession>A0ABV6A322</accession>
<name>A0ABV6A322_9PSEU</name>
<evidence type="ECO:0000313" key="2">
    <source>
        <dbReference type="Proteomes" id="UP001589693"/>
    </source>
</evidence>
<sequence>MSGQVIVLTGPPGAGKTTVARLVADELSPSVHLHTDDFYRYIRRGGIEPYLPEAQKQNEVVVGVFATAAFGYATGGYDVVCDGVLGPWFLDAFRKGDTEITVHYVVLRPNEATTVARAVSRGEGELTAEDPVREMHRQFADLGELERHVVDSSGLDADATATEVLDGIARGVYRLPAEEP</sequence>